<feature type="transmembrane region" description="Helical" evidence="1">
    <location>
        <begin position="27"/>
        <end position="46"/>
    </location>
</feature>
<feature type="transmembrane region" description="Helical" evidence="1">
    <location>
        <begin position="93"/>
        <end position="113"/>
    </location>
</feature>
<dbReference type="EMBL" id="CAOQHR010000004">
    <property type="protein sequence ID" value="CAI6333270.1"/>
    <property type="molecule type" value="Genomic_DNA"/>
</dbReference>
<keyword evidence="1" id="KW-0812">Transmembrane</keyword>
<gene>
    <name evidence="2" type="ORF">PDIGIT_LOCUS6308</name>
</gene>
<reference evidence="2" key="1">
    <citation type="submission" date="2023-01" db="EMBL/GenBank/DDBJ databases">
        <authorList>
            <person name="Van Ghelder C."/>
            <person name="Rancurel C."/>
        </authorList>
    </citation>
    <scope>NUCLEOTIDE SEQUENCE</scope>
    <source>
        <strain evidence="2">CNCM I-4278</strain>
    </source>
</reference>
<evidence type="ECO:0000313" key="3">
    <source>
        <dbReference type="Proteomes" id="UP001152607"/>
    </source>
</evidence>
<dbReference type="AlphaFoldDB" id="A0A9W4UC88"/>
<comment type="caution">
    <text evidence="2">The sequence shown here is derived from an EMBL/GenBank/DDBJ whole genome shotgun (WGS) entry which is preliminary data.</text>
</comment>
<sequence>MDSFRNKASGFLNGPIFNPALKTKMHCLTILLVVIVIVVTGVRIQTKPKGIPVTRSDTISIVMGAKTLVFLLYQIITTHVAKFHRWQSLRAYLIMNTLEILFWSAVVILTFMGVARLCVGTHCGLGWVTAVLAIALV</sequence>
<feature type="transmembrane region" description="Helical" evidence="1">
    <location>
        <begin position="58"/>
        <end position="81"/>
    </location>
</feature>
<organism evidence="2 3">
    <name type="scientific">Periconia digitata</name>
    <dbReference type="NCBI Taxonomy" id="1303443"/>
    <lineage>
        <taxon>Eukaryota</taxon>
        <taxon>Fungi</taxon>
        <taxon>Dikarya</taxon>
        <taxon>Ascomycota</taxon>
        <taxon>Pezizomycotina</taxon>
        <taxon>Dothideomycetes</taxon>
        <taxon>Pleosporomycetidae</taxon>
        <taxon>Pleosporales</taxon>
        <taxon>Massarineae</taxon>
        <taxon>Periconiaceae</taxon>
        <taxon>Periconia</taxon>
    </lineage>
</organism>
<proteinExistence type="predicted"/>
<keyword evidence="3" id="KW-1185">Reference proteome</keyword>
<keyword evidence="1" id="KW-0472">Membrane</keyword>
<accession>A0A9W4UC88</accession>
<evidence type="ECO:0000256" key="1">
    <source>
        <dbReference type="SAM" id="Phobius"/>
    </source>
</evidence>
<name>A0A9W4UC88_9PLEO</name>
<dbReference type="Proteomes" id="UP001152607">
    <property type="component" value="Unassembled WGS sequence"/>
</dbReference>
<keyword evidence="1" id="KW-1133">Transmembrane helix</keyword>
<dbReference type="OrthoDB" id="3436860at2759"/>
<evidence type="ECO:0000313" key="2">
    <source>
        <dbReference type="EMBL" id="CAI6333270.1"/>
    </source>
</evidence>
<protein>
    <submittedName>
        <fullName evidence="2">Uncharacterized protein</fullName>
    </submittedName>
</protein>